<feature type="non-terminal residue" evidence="1">
    <location>
        <position position="43"/>
    </location>
</feature>
<proteinExistence type="predicted"/>
<accession>A0A7J8X468</accession>
<evidence type="ECO:0000313" key="2">
    <source>
        <dbReference type="Proteomes" id="UP000593577"/>
    </source>
</evidence>
<comment type="caution">
    <text evidence="1">The sequence shown here is derived from an EMBL/GenBank/DDBJ whole genome shotgun (WGS) entry which is preliminary data.</text>
</comment>
<sequence length="43" mass="5114">MDIENDHFLVKFHVKENYLKVIDKGQSIVFGYYLMVEPPQSIQ</sequence>
<keyword evidence="2" id="KW-1185">Reference proteome</keyword>
<protein>
    <submittedName>
        <fullName evidence="1">Uncharacterized protein</fullName>
    </submittedName>
</protein>
<gene>
    <name evidence="1" type="ORF">Goari_023827</name>
</gene>
<dbReference type="Proteomes" id="UP000593577">
    <property type="component" value="Unassembled WGS sequence"/>
</dbReference>
<dbReference type="AlphaFoldDB" id="A0A7J8X468"/>
<reference evidence="1 2" key="1">
    <citation type="journal article" date="2019" name="Genome Biol. Evol.">
        <title>Insights into the evolution of the New World diploid cottons (Gossypium, subgenus Houzingenia) based on genome sequencing.</title>
        <authorList>
            <person name="Grover C.E."/>
            <person name="Arick M.A. 2nd"/>
            <person name="Thrash A."/>
            <person name="Conover J.L."/>
            <person name="Sanders W.S."/>
            <person name="Peterson D.G."/>
            <person name="Frelichowski J.E."/>
            <person name="Scheffler J.A."/>
            <person name="Scheffler B.E."/>
            <person name="Wendel J.F."/>
        </authorList>
    </citation>
    <scope>NUCLEOTIDE SEQUENCE [LARGE SCALE GENOMIC DNA]</scope>
    <source>
        <strain evidence="1">185</strain>
        <tissue evidence="1">Leaf</tissue>
    </source>
</reference>
<name>A0A7J8X468_GOSAI</name>
<dbReference type="EMBL" id="JABFAA010000005">
    <property type="protein sequence ID" value="MBA0682076.1"/>
    <property type="molecule type" value="Genomic_DNA"/>
</dbReference>
<evidence type="ECO:0000313" key="1">
    <source>
        <dbReference type="EMBL" id="MBA0682076.1"/>
    </source>
</evidence>
<organism evidence="1 2">
    <name type="scientific">Gossypium aridum</name>
    <name type="common">American cotton</name>
    <name type="synonym">Erioxylum aridum</name>
    <dbReference type="NCBI Taxonomy" id="34290"/>
    <lineage>
        <taxon>Eukaryota</taxon>
        <taxon>Viridiplantae</taxon>
        <taxon>Streptophyta</taxon>
        <taxon>Embryophyta</taxon>
        <taxon>Tracheophyta</taxon>
        <taxon>Spermatophyta</taxon>
        <taxon>Magnoliopsida</taxon>
        <taxon>eudicotyledons</taxon>
        <taxon>Gunneridae</taxon>
        <taxon>Pentapetalae</taxon>
        <taxon>rosids</taxon>
        <taxon>malvids</taxon>
        <taxon>Malvales</taxon>
        <taxon>Malvaceae</taxon>
        <taxon>Malvoideae</taxon>
        <taxon>Gossypium</taxon>
    </lineage>
</organism>